<dbReference type="Proteomes" id="UP000770015">
    <property type="component" value="Unassembled WGS sequence"/>
</dbReference>
<dbReference type="Pfam" id="PF08240">
    <property type="entry name" value="ADH_N"/>
    <property type="match status" value="1"/>
</dbReference>
<reference evidence="4" key="1">
    <citation type="journal article" date="2021" name="Nat. Commun.">
        <title>Genetic determinants of endophytism in the Arabidopsis root mycobiome.</title>
        <authorList>
            <person name="Mesny F."/>
            <person name="Miyauchi S."/>
            <person name="Thiergart T."/>
            <person name="Pickel B."/>
            <person name="Atanasova L."/>
            <person name="Karlsson M."/>
            <person name="Huettel B."/>
            <person name="Barry K.W."/>
            <person name="Haridas S."/>
            <person name="Chen C."/>
            <person name="Bauer D."/>
            <person name="Andreopoulos W."/>
            <person name="Pangilinan J."/>
            <person name="LaButti K."/>
            <person name="Riley R."/>
            <person name="Lipzen A."/>
            <person name="Clum A."/>
            <person name="Drula E."/>
            <person name="Henrissat B."/>
            <person name="Kohler A."/>
            <person name="Grigoriev I.V."/>
            <person name="Martin F.M."/>
            <person name="Hacquard S."/>
        </authorList>
    </citation>
    <scope>NUCLEOTIDE SEQUENCE</scope>
    <source>
        <strain evidence="4">MPI-SDFR-AT-0117</strain>
    </source>
</reference>
<dbReference type="GO" id="GO:0016651">
    <property type="term" value="F:oxidoreductase activity, acting on NAD(P)H"/>
    <property type="evidence" value="ECO:0007669"/>
    <property type="project" value="InterPro"/>
</dbReference>
<feature type="domain" description="Enoyl reductase (ER)" evidence="3">
    <location>
        <begin position="16"/>
        <end position="312"/>
    </location>
</feature>
<dbReference type="Pfam" id="PF00107">
    <property type="entry name" value="ADH_zinc_N"/>
    <property type="match status" value="1"/>
</dbReference>
<evidence type="ECO:0000313" key="5">
    <source>
        <dbReference type="Proteomes" id="UP000770015"/>
    </source>
</evidence>
<dbReference type="Gene3D" id="3.40.50.720">
    <property type="entry name" value="NAD(P)-binding Rossmann-like Domain"/>
    <property type="match status" value="1"/>
</dbReference>
<dbReference type="EMBL" id="JAGSXJ010000013">
    <property type="protein sequence ID" value="KAH6686376.1"/>
    <property type="molecule type" value="Genomic_DNA"/>
</dbReference>
<evidence type="ECO:0000256" key="1">
    <source>
        <dbReference type="ARBA" id="ARBA00008072"/>
    </source>
</evidence>
<protein>
    <submittedName>
        <fullName evidence="4">Chaperonin 10-like protein</fullName>
    </submittedName>
</protein>
<dbReference type="InterPro" id="IPR013149">
    <property type="entry name" value="ADH-like_C"/>
</dbReference>
<dbReference type="Gene3D" id="3.90.180.10">
    <property type="entry name" value="Medium-chain alcohol dehydrogenases, catalytic domain"/>
    <property type="match status" value="1"/>
</dbReference>
<dbReference type="InterPro" id="IPR013154">
    <property type="entry name" value="ADH-like_N"/>
</dbReference>
<gene>
    <name evidence="4" type="ORF">F5X68DRAFT_262168</name>
</gene>
<organism evidence="4 5">
    <name type="scientific">Plectosphaerella plurivora</name>
    <dbReference type="NCBI Taxonomy" id="936078"/>
    <lineage>
        <taxon>Eukaryota</taxon>
        <taxon>Fungi</taxon>
        <taxon>Dikarya</taxon>
        <taxon>Ascomycota</taxon>
        <taxon>Pezizomycotina</taxon>
        <taxon>Sordariomycetes</taxon>
        <taxon>Hypocreomycetidae</taxon>
        <taxon>Glomerellales</taxon>
        <taxon>Plectosphaerellaceae</taxon>
        <taxon>Plectosphaerella</taxon>
    </lineage>
</organism>
<comment type="similarity">
    <text evidence="1">Belongs to the zinc-containing alcohol dehydrogenase family.</text>
</comment>
<dbReference type="InterPro" id="IPR047122">
    <property type="entry name" value="Trans-enoyl_RdTase-like"/>
</dbReference>
<dbReference type="SMART" id="SM00829">
    <property type="entry name" value="PKS_ER"/>
    <property type="match status" value="1"/>
</dbReference>
<evidence type="ECO:0000256" key="2">
    <source>
        <dbReference type="ARBA" id="ARBA00023002"/>
    </source>
</evidence>
<dbReference type="InterPro" id="IPR036291">
    <property type="entry name" value="NAD(P)-bd_dom_sf"/>
</dbReference>
<dbReference type="SUPFAM" id="SSF50129">
    <property type="entry name" value="GroES-like"/>
    <property type="match status" value="1"/>
</dbReference>
<dbReference type="OrthoDB" id="9992527at2759"/>
<comment type="caution">
    <text evidence="4">The sequence shown here is derived from an EMBL/GenBank/DDBJ whole genome shotgun (WGS) entry which is preliminary data.</text>
</comment>
<keyword evidence="5" id="KW-1185">Reference proteome</keyword>
<dbReference type="PANTHER" id="PTHR45348:SF2">
    <property type="entry name" value="ZINC-TYPE ALCOHOL DEHYDROGENASE-LIKE PROTEIN C2E1P3.01"/>
    <property type="match status" value="1"/>
</dbReference>
<name>A0A9P9AAF1_9PEZI</name>
<dbReference type="SUPFAM" id="SSF51735">
    <property type="entry name" value="NAD(P)-binding Rossmann-fold domains"/>
    <property type="match status" value="1"/>
</dbReference>
<keyword evidence="2" id="KW-0560">Oxidoreductase</keyword>
<evidence type="ECO:0000313" key="4">
    <source>
        <dbReference type="EMBL" id="KAH6686376.1"/>
    </source>
</evidence>
<dbReference type="InterPro" id="IPR011032">
    <property type="entry name" value="GroES-like_sf"/>
</dbReference>
<proteinExistence type="inferred from homology"/>
<dbReference type="AlphaFoldDB" id="A0A9P9AAF1"/>
<dbReference type="InterPro" id="IPR020843">
    <property type="entry name" value="ER"/>
</dbReference>
<sequence>MSPSSMEAIVVKTQPNNPSTFERRSISVPSLKDHQVLVRISHVAQNPTDVQSLDKNAFGDGAVLGCGFVGTVEELGPNVTRFSKGDVIAGLIWGGETPGLGGYSQYTLADERIAFAVPDAITPEEAASIPLAALTAVLALFSKNSLAIETNTEARESVLIWGGSSSVGLFAIQIAVIPANYDLVKPLGATHVFDYHDDDIVDEIRNAAPGLPYVFDNIGNKTSSATASKAIARGGGKLCTVRPGKDFTEDVVEGVEVTDVLVWAAFLKEHRYRDTVYPSLTKGTIKPNKVKVFQGGLDDIEKGFQEYRDGKVSNYKIVYKL</sequence>
<accession>A0A9P9AAF1</accession>
<evidence type="ECO:0000259" key="3">
    <source>
        <dbReference type="SMART" id="SM00829"/>
    </source>
</evidence>
<dbReference type="CDD" id="cd08249">
    <property type="entry name" value="enoyl_reductase_like"/>
    <property type="match status" value="1"/>
</dbReference>
<dbReference type="PANTHER" id="PTHR45348">
    <property type="entry name" value="HYPOTHETICAL OXIDOREDUCTASE (EUROFUNG)"/>
    <property type="match status" value="1"/>
</dbReference>